<comment type="function">
    <text evidence="4">Inhibits the enzyme activity of ATPase.</text>
</comment>
<dbReference type="InterPro" id="IPR007648">
    <property type="entry name" value="ATPase_inhibitor_mt"/>
</dbReference>
<evidence type="ECO:0000256" key="6">
    <source>
        <dbReference type="SAM" id="MobiDB-lite"/>
    </source>
</evidence>
<evidence type="ECO:0000256" key="4">
    <source>
        <dbReference type="RuleBase" id="RU368087"/>
    </source>
</evidence>
<reference evidence="7 8" key="1">
    <citation type="submission" date="2017-12" db="EMBL/GenBank/DDBJ databases">
        <authorList>
            <consortium name="DOE Joint Genome Institute"/>
            <person name="Haridas S."/>
            <person name="Kjaerbolling I."/>
            <person name="Vesth T.C."/>
            <person name="Frisvad J.C."/>
            <person name="Nybo J.L."/>
            <person name="Theobald S."/>
            <person name="Kuo A."/>
            <person name="Bowyer P."/>
            <person name="Matsuda Y."/>
            <person name="Mondo S."/>
            <person name="Lyhne E.K."/>
            <person name="Kogle M.E."/>
            <person name="Clum A."/>
            <person name="Lipzen A."/>
            <person name="Salamov A."/>
            <person name="Ngan C.Y."/>
            <person name="Daum C."/>
            <person name="Chiniquy J."/>
            <person name="Barry K."/>
            <person name="LaButti K."/>
            <person name="Simmons B.A."/>
            <person name="Magnuson J.K."/>
            <person name="Mortensen U.H."/>
            <person name="Larsen T.O."/>
            <person name="Grigoriev I.V."/>
            <person name="Baker S.E."/>
            <person name="Andersen M.R."/>
            <person name="Nordberg H.P."/>
            <person name="Cantor M.N."/>
            <person name="Hua S.X."/>
        </authorList>
    </citation>
    <scope>NUCLEOTIDE SEQUENCE [LARGE SCALE GENOMIC DNA]</scope>
    <source>
        <strain evidence="7 8">CBS 102.13</strain>
    </source>
</reference>
<name>A0A2I2F8D3_ASPCN</name>
<sequence length="98" mass="11272">MSHLHASRSLVRAAGGHPTPKRSFSIAIPARREGEMAYPKPRGFLAEKGPFTHRDVAREGKFARNQEAEQMRALRQRLSEQRGRIDELENYMSQSRIR</sequence>
<proteinExistence type="inferred from homology"/>
<dbReference type="EMBL" id="KZ559147">
    <property type="protein sequence ID" value="PLB36890.1"/>
    <property type="molecule type" value="Genomic_DNA"/>
</dbReference>
<comment type="subcellular location">
    <subcellularLocation>
        <location evidence="1">Mitochondrion</location>
    </subcellularLocation>
</comment>
<evidence type="ECO:0000313" key="7">
    <source>
        <dbReference type="EMBL" id="PLB36890.1"/>
    </source>
</evidence>
<dbReference type="Proteomes" id="UP000234585">
    <property type="component" value="Unassembled WGS sequence"/>
</dbReference>
<evidence type="ECO:0000256" key="1">
    <source>
        <dbReference type="ARBA" id="ARBA00004173"/>
    </source>
</evidence>
<protein>
    <recommendedName>
        <fullName evidence="4">ATPase inhibitor, mitochondrial</fullName>
    </recommendedName>
</protein>
<evidence type="ECO:0000256" key="5">
    <source>
        <dbReference type="SAM" id="Coils"/>
    </source>
</evidence>
<dbReference type="AlphaFoldDB" id="A0A2I2F8D3"/>
<keyword evidence="3" id="KW-0496">Mitochondrion</keyword>
<dbReference type="Gene3D" id="1.20.5.500">
    <property type="entry name" value="Single helix bin"/>
    <property type="match status" value="1"/>
</dbReference>
<keyword evidence="8" id="KW-1185">Reference proteome</keyword>
<dbReference type="Pfam" id="PF04568">
    <property type="entry name" value="IATP"/>
    <property type="match status" value="1"/>
</dbReference>
<dbReference type="GO" id="GO:0005739">
    <property type="term" value="C:mitochondrion"/>
    <property type="evidence" value="ECO:0007669"/>
    <property type="project" value="UniProtKB-SubCell"/>
</dbReference>
<dbReference type="OrthoDB" id="5532350at2759"/>
<evidence type="ECO:0000256" key="2">
    <source>
        <dbReference type="ARBA" id="ARBA00010901"/>
    </source>
</evidence>
<gene>
    <name evidence="7" type="ORF">BDW47DRAFT_107876</name>
</gene>
<organism evidence="7 8">
    <name type="scientific">Aspergillus candidus</name>
    <dbReference type="NCBI Taxonomy" id="41067"/>
    <lineage>
        <taxon>Eukaryota</taxon>
        <taxon>Fungi</taxon>
        <taxon>Dikarya</taxon>
        <taxon>Ascomycota</taxon>
        <taxon>Pezizomycotina</taxon>
        <taxon>Eurotiomycetes</taxon>
        <taxon>Eurotiomycetidae</taxon>
        <taxon>Eurotiales</taxon>
        <taxon>Aspergillaceae</taxon>
        <taxon>Aspergillus</taxon>
        <taxon>Aspergillus subgen. Circumdati</taxon>
    </lineage>
</organism>
<dbReference type="STRING" id="41067.A0A2I2F8D3"/>
<evidence type="ECO:0000256" key="3">
    <source>
        <dbReference type="ARBA" id="ARBA00023128"/>
    </source>
</evidence>
<dbReference type="GO" id="GO:0042030">
    <property type="term" value="F:ATPase inhibitor activity"/>
    <property type="evidence" value="ECO:0007669"/>
    <property type="project" value="InterPro"/>
</dbReference>
<feature type="region of interest" description="Disordered" evidence="6">
    <location>
        <begin position="1"/>
        <end position="24"/>
    </location>
</feature>
<keyword evidence="5" id="KW-0175">Coiled coil</keyword>
<dbReference type="RefSeq" id="XP_024670902.1">
    <property type="nucleotide sequence ID" value="XM_024813098.1"/>
</dbReference>
<accession>A0A2I2F8D3</accession>
<feature type="coiled-coil region" evidence="5">
    <location>
        <begin position="64"/>
        <end position="91"/>
    </location>
</feature>
<dbReference type="GeneID" id="36520258"/>
<evidence type="ECO:0000313" key="8">
    <source>
        <dbReference type="Proteomes" id="UP000234585"/>
    </source>
</evidence>
<comment type="similarity">
    <text evidence="2 4">Belongs to the ATPase inhibitor family.</text>
</comment>